<dbReference type="SUPFAM" id="SSF160719">
    <property type="entry name" value="gpW/gp25-like"/>
    <property type="match status" value="1"/>
</dbReference>
<reference evidence="2 3" key="1">
    <citation type="submission" date="2017-04" db="EMBL/GenBank/DDBJ databases">
        <title>Isolation of lytic bacteriophages infecting Pseudomonas strains for biocontrol of fish and shrimp spoilage during chilled storage.</title>
        <authorList>
            <person name="Yang Z."/>
            <person name="Tao X."/>
            <person name="Gao L."/>
            <person name="Rao S."/>
        </authorList>
    </citation>
    <scope>NUCLEOTIDE SEQUENCE [LARGE SCALE GENOMIC DNA]</scope>
</reference>
<dbReference type="Gene3D" id="3.10.450.40">
    <property type="match status" value="1"/>
</dbReference>
<dbReference type="Proteomes" id="UP000247773">
    <property type="component" value="Genome"/>
</dbReference>
<keyword evidence="3" id="KW-1185">Reference proteome</keyword>
<evidence type="ECO:0000313" key="3">
    <source>
        <dbReference type="Proteomes" id="UP000247773"/>
    </source>
</evidence>
<evidence type="ECO:0000313" key="2">
    <source>
        <dbReference type="EMBL" id="ASD52100.1"/>
    </source>
</evidence>
<organism evidence="2 3">
    <name type="scientific">Pseudomonas phage PspYZU05</name>
    <dbReference type="NCBI Taxonomy" id="1983556"/>
    <lineage>
        <taxon>Viruses</taxon>
        <taxon>Duplodnaviria</taxon>
        <taxon>Heunggongvirae</taxon>
        <taxon>Uroviricota</taxon>
        <taxon>Caudoviricetes</taxon>
        <taxon>Pantevenvirales</taxon>
        <taxon>Straboviridae</taxon>
        <taxon>Jiangsuvirus</taxon>
        <taxon>Jiangsuvirus pspyzu05</taxon>
    </lineage>
</organism>
<name>A0A2U7N2J2_9CAUD</name>
<sequence length="131" mass="14980">MILDNLYVDLDPKMSMSWDKDIAASKGVRAVKNSMLAIITTRKGSRPFYPDFGCNMSDQLFENMNPLTADTLERNIVSSIRSYEPRVSRLLVRAVPDYDNNSIQVEIRFSIIDNPDIVEQLKLNLRKRAAL</sequence>
<dbReference type="InterPro" id="IPR007048">
    <property type="entry name" value="IraD/Gp25-like"/>
</dbReference>
<protein>
    <submittedName>
        <fullName evidence="2">Baseplate wedge subunit</fullName>
    </submittedName>
</protein>
<feature type="domain" description="IraD/Gp25-like" evidence="1">
    <location>
        <begin position="27"/>
        <end position="115"/>
    </location>
</feature>
<dbReference type="EMBL" id="KY971610">
    <property type="protein sequence ID" value="ASD52100.1"/>
    <property type="molecule type" value="Genomic_DNA"/>
</dbReference>
<gene>
    <name evidence="2" type="ORF">PspYZU05_148</name>
</gene>
<evidence type="ECO:0000259" key="1">
    <source>
        <dbReference type="Pfam" id="PF04965"/>
    </source>
</evidence>
<dbReference type="Pfam" id="PF04965">
    <property type="entry name" value="GPW_gp25"/>
    <property type="match status" value="1"/>
</dbReference>
<accession>A0A2U7N2J2</accession>
<proteinExistence type="predicted"/>